<feature type="domain" description="Poxvirus B22R protein C-terminal" evidence="3">
    <location>
        <begin position="1059"/>
        <end position="1256"/>
    </location>
</feature>
<accession>A0A0E3T4U0</accession>
<evidence type="ECO:0000256" key="2">
    <source>
        <dbReference type="SAM" id="Phobius"/>
    </source>
</evidence>
<keyword evidence="2" id="KW-0812">Transmembrane</keyword>
<proteinExistence type="predicted"/>
<feature type="transmembrane region" description="Helical" evidence="2">
    <location>
        <begin position="1001"/>
        <end position="1023"/>
    </location>
</feature>
<keyword evidence="2" id="KW-1133">Transmembrane helix</keyword>
<sequence length="2360" mass="264250">MFTQTMAFVAFLLLLPAVHTSTEMDKFSDGMRPENSMCYVHNSMGSSTMGNKGALSQSGLEIEVDEWEGLKLDGFYYESESTDESWSRVSKILTRDNGLEKAKDFAKDIILNSCYDMQYTTYPLRAPYALPVFVSGETAIGLKNFDNFNISELVFKLTFNVWEHDPNVLVRHTTTINADQVAVFLDGSEKVLESVVFVSGYSNMGNTTFNVDSRQYNSNDSDLMENEYCAMVRLKYNTTIMTISLDYSLELIELDNIFRSMVMNVTGIPTGGQGLPNIVTDCVLKSPDVDLATSLHYDNDTVMMNLQRGLPEPDPTVMYECPDKDDFKWYVAEDVGKETRGVLIQSVIRNATTVATTTTEPPTTNIITTTTTTDTTTDTTASTMNSTTNETTASMAPDNITTSVMEEEETTTVSPTPPPPKTCMELKTVRPFKLPKTYDQNYKTVMFSYYSGINRSFVYDDTDRASYFTWDNFCSSRHDSAIKSGVVYLTAYPYWRYMVNKTMEAAVDTKNKTIVQGVPLQKLIKTNTVNFFEVLRETHCNTWEDLSLILSAKLYLDALQVSKATSTSEFTVLDYMFYMQSMTPAHEQQKISLQEILDRHPDFKPLRPYRRPGLTIKSLTYLNCQKPIDKEEQKRKAAERAAKKRARRSVETVADHSDQNMLCAMANNHEGTVGDSCNIAPPSNTTRTRRAVKTRARRGLGDFFKKGNRLQMGPGGNADTTYSAIRTDAGTHTSQQVNAAFNRHAGGVDISKLSNDKQLDMLRKIKHDLNGGSQMTGMDAFRQKYPQYGGGGGLAAAGGGDLVYSTVKFPTGAGAAGGDFVYSTAGFPQGAAGGAMRPPGELTYASFEFGGGAGGAAAARGGAGGSSAIYGNIGGGESVYGNVDYKGRGMLHSEVTYDSVRTGGGSDVSQRLNSHYHDQAAMGGGTCGGRMKRSVGGMCGLRRDATPFSGNGDGLGGKGAGGNPLAMDADGSPNLMRVMDPDGDGMPGIGQAGLAPGGGNMLATAGAIDPMAMMAGGMMMTMMSTSMSASNTRSIDNILTNKYASVNKDLAVTLASLDKLNEFGSMMALGGGMAALMTMNPAALVVAGIGLAIQIVTSIVTFAIQIYQIRFPTNPPRDELLEKYSEYRKLLLADAAGNRWCMMPESKLDVTLAFFNHSVHNDNNRREEGKKTTSMWTPAGETRIKVLYNPLITFNAALRVTCAGDGVLRFNEFNSKVARKQSVTETGTSVWDVTQIASMVAAEPVIHGRCGEVSNLIIEREYISETEMVLLQKRGPGEPGMTTSMPSDVCDLFPFKRFYVSMPSCSFEPGEQHVGWTSCSMMFKRAVWNPINATWMVPNPFAPRGSDRKIFTFSRRDFRDYMPIRPNEIAAHKQLCSNAIKPGLCRLPEIFGVEDTANCNNKVRFFRVYMAKPVNASLDGSIQGYMMTCQPGSQAKYIVKKGTSENMHMVNLDNSGYSRTFFLKDTEREKKPILWIFCQHVSMPSYKSDVIELMLDDTDASEMVVQVKTDTYAFSEDWTESIMYGISKIGPGFSPGIQDFKQNRRKVLPEYKRFFKHNDIVHMELNAADGGENFDSKETFKFKTEIGLGDLDDHFGEYLGEAVGSKWWGWAMRGCKATSSMQLNIGFCSVNDHKLDFDPMGWFQTSWLDMQKGIGTLAAATNIWHFKVRDGFDTLKLKKDDGQTYTYTHKLKKCAVHLDLVTKMLKIDCPESDMSVDDLRYKLGDKDKTHGHMCFSVSPAKDGCVRENVACGTRSCEWKDLDYKRNYWMGTWGYYMYTPWYSWAYGSEPQIAIHTFCQDEGVYNQDIDGEWRYTALMYHKTFDYTPLVEESYQSGNRLGPDDLVIEAKKYKKMEDAKDAVGKIYDLINDPMVKAVNSMASGMTKEGREIARINIPHDFVLESEKQRQAQIAVLEDEVNSLMMDLMVDALSDSIWYKEQIEHTQKKCCRLSLEQTKTMYQGEYYDDWKLNVQPLDPNYAFFKCPRPHAFYQNYNYSSGKIWSPHQTYELPQNIHRYLKSKDETYWITCMNNQEIIFENENVEKQFNASLYEELFERERFLALRQLENNMNYARNISDDLNKVSWFRRYGVRMITSQDDEHQETHARAKRALGSSHDHINPIVLEVYATVDVSVIVGAVAALIVLFTILLVAVIKFKKDRNAKLSGERRRKRRRVGQTTEKLGLKLLDCKKRLDCVASLWYGKEDMARVLTQHVDRRKNFKKWASGAIMDEPVAEQFEVEVLSDEPPPQPTKHSVEVQTQNNEYTDEPKNTEEFETVKVEMVDIQGDDDDDDDDENYEDIEGAGIELLNLASNNSNTSSRTDVSNGKKRSTLDREGPAMGPWVNKPMVTPKYPTLKHFHLNG</sequence>
<name>A0A0E3T4U0_CYHV2</name>
<feature type="region of interest" description="Disordered" evidence="1">
    <location>
        <begin position="2240"/>
        <end position="2268"/>
    </location>
</feature>
<protein>
    <recommendedName>
        <fullName evidence="3">Poxvirus B22R protein C-terminal domain-containing protein</fullName>
    </recommendedName>
</protein>
<feature type="transmembrane region" description="Helical" evidence="2">
    <location>
        <begin position="2130"/>
        <end position="2152"/>
    </location>
</feature>
<feature type="region of interest" description="Disordered" evidence="1">
    <location>
        <begin position="2309"/>
        <end position="2344"/>
    </location>
</feature>
<dbReference type="Proteomes" id="UP000126788">
    <property type="component" value="Genome"/>
</dbReference>
<feature type="region of interest" description="Disordered" evidence="1">
    <location>
        <begin position="375"/>
        <end position="394"/>
    </location>
</feature>
<feature type="compositionally biased region" description="Low complexity" evidence="1">
    <location>
        <begin position="375"/>
        <end position="393"/>
    </location>
</feature>
<keyword evidence="2" id="KW-0472">Membrane</keyword>
<dbReference type="EMBL" id="KM200722">
    <property type="protein sequence ID" value="AKC02086.1"/>
    <property type="molecule type" value="Genomic_DNA"/>
</dbReference>
<dbReference type="Pfam" id="PF13168">
    <property type="entry name" value="Poxvirus_B22R_C"/>
    <property type="match status" value="1"/>
</dbReference>
<organism evidence="4 5">
    <name type="scientific">Cyprinid herpesvirus 2</name>
    <name type="common">CyHV-2</name>
    <dbReference type="NCBI Taxonomy" id="317878"/>
    <lineage>
        <taxon>Viruses</taxon>
        <taxon>Duplodnaviria</taxon>
        <taxon>Heunggongvirae</taxon>
        <taxon>Peploviricota</taxon>
        <taxon>Herviviricetes</taxon>
        <taxon>Herpesvirales</taxon>
        <taxon>Alloherpesviridae</taxon>
        <taxon>Cyvirus</taxon>
        <taxon>Cyvirus cyprinidallo2</taxon>
    </lineage>
</organism>
<evidence type="ECO:0000313" key="5">
    <source>
        <dbReference type="Proteomes" id="UP000126788"/>
    </source>
</evidence>
<evidence type="ECO:0000313" key="4">
    <source>
        <dbReference type="EMBL" id="AKC02086.1"/>
    </source>
</evidence>
<evidence type="ECO:0000259" key="3">
    <source>
        <dbReference type="Pfam" id="PF13168"/>
    </source>
</evidence>
<feature type="transmembrane region" description="Helical" evidence="2">
    <location>
        <begin position="1082"/>
        <end position="1107"/>
    </location>
</feature>
<reference evidence="5" key="1">
    <citation type="journal article" date="2022" name="Can. J. Microbiol.">
        <title>Characterization and Prevalence of A New Fatal Genotype CyHV-2 in Mainland China.</title>
        <authorList>
            <person name="Li L."/>
            <person name="Luo Y."/>
            <person name="Gao Z."/>
            <person name="Huang J."/>
            <person name="Zheng X."/>
            <person name="Nie H."/>
            <person name="Zhang J."/>
            <person name="Lin L."/>
            <person name="Yuan J."/>
        </authorList>
    </citation>
    <scope>NUCLEOTIDE SEQUENCE [LARGE SCALE GENOMIC DNA]</scope>
</reference>
<dbReference type="InterPro" id="IPR025128">
    <property type="entry name" value="Poxvirus_B22R_C_dom"/>
</dbReference>
<evidence type="ECO:0000256" key="1">
    <source>
        <dbReference type="SAM" id="MobiDB-lite"/>
    </source>
</evidence>